<gene>
    <name evidence="1" type="ORF">LTR77_007293</name>
</gene>
<comment type="caution">
    <text evidence="1">The sequence shown here is derived from an EMBL/GenBank/DDBJ whole genome shotgun (WGS) entry which is preliminary data.</text>
</comment>
<sequence>MNLTKDADRQDPPSAANNAKIANVQIRKAQYLAWCEYKEPRVPEYTKAVQAKSVLERAAYISVHAKPKMDEINLLGRHESHKSVAFILNGNEPAVREGTGPGNRAVSRYSEAIYNIFLGIPDVLKIMVLCDDLPNVDSTTIALSLLERIFFVGTDSMPVPTLKEKPTYRKILDMIVACIKAHREKQPVWLVLECIESIEDRDRREGTMQLFKTLVEASRDQSQKYPFSFLVTCGTEGECTKYARSKKVPMYEAPKKLPKPKKST</sequence>
<dbReference type="EMBL" id="JAVRRT010000011">
    <property type="protein sequence ID" value="KAK5167594.1"/>
    <property type="molecule type" value="Genomic_DNA"/>
</dbReference>
<proteinExistence type="predicted"/>
<dbReference type="RefSeq" id="XP_064657300.1">
    <property type="nucleotide sequence ID" value="XM_064804530.1"/>
</dbReference>
<dbReference type="AlphaFoldDB" id="A0AAV9P456"/>
<name>A0AAV9P456_9PEZI</name>
<reference evidence="1 2" key="1">
    <citation type="submission" date="2023-08" db="EMBL/GenBank/DDBJ databases">
        <title>Black Yeasts Isolated from many extreme environments.</title>
        <authorList>
            <person name="Coleine C."/>
            <person name="Stajich J.E."/>
            <person name="Selbmann L."/>
        </authorList>
    </citation>
    <scope>NUCLEOTIDE SEQUENCE [LARGE SCALE GENOMIC DNA]</scope>
    <source>
        <strain evidence="1 2">CCFEE 5935</strain>
    </source>
</reference>
<organism evidence="1 2">
    <name type="scientific">Saxophila tyrrhenica</name>
    <dbReference type="NCBI Taxonomy" id="1690608"/>
    <lineage>
        <taxon>Eukaryota</taxon>
        <taxon>Fungi</taxon>
        <taxon>Dikarya</taxon>
        <taxon>Ascomycota</taxon>
        <taxon>Pezizomycotina</taxon>
        <taxon>Dothideomycetes</taxon>
        <taxon>Dothideomycetidae</taxon>
        <taxon>Mycosphaerellales</taxon>
        <taxon>Extremaceae</taxon>
        <taxon>Saxophila</taxon>
    </lineage>
</organism>
<evidence type="ECO:0000313" key="1">
    <source>
        <dbReference type="EMBL" id="KAK5167594.1"/>
    </source>
</evidence>
<protein>
    <submittedName>
        <fullName evidence="1">Uncharacterized protein</fullName>
    </submittedName>
</protein>
<dbReference type="Proteomes" id="UP001337655">
    <property type="component" value="Unassembled WGS sequence"/>
</dbReference>
<accession>A0AAV9P456</accession>
<dbReference type="GeneID" id="89928629"/>
<keyword evidence="2" id="KW-1185">Reference proteome</keyword>
<evidence type="ECO:0000313" key="2">
    <source>
        <dbReference type="Proteomes" id="UP001337655"/>
    </source>
</evidence>